<name>A0A167B6W5_COLIC</name>
<keyword evidence="3" id="KW-1185">Reference proteome</keyword>
<evidence type="ECO:0000313" key="2">
    <source>
        <dbReference type="EMBL" id="KZL80962.1"/>
    </source>
</evidence>
<reference evidence="2 3" key="1">
    <citation type="submission" date="2015-06" db="EMBL/GenBank/DDBJ databases">
        <title>Survival trade-offs in plant roots during colonization by closely related pathogenic and mutualistic fungi.</title>
        <authorList>
            <person name="Hacquard S."/>
            <person name="Kracher B."/>
            <person name="Hiruma K."/>
            <person name="Weinman A."/>
            <person name="Muench P."/>
            <person name="Garrido Oter R."/>
            <person name="Ver Loren van Themaat E."/>
            <person name="Dallerey J.-F."/>
            <person name="Damm U."/>
            <person name="Henrissat B."/>
            <person name="Lespinet O."/>
            <person name="Thon M."/>
            <person name="Kemen E."/>
            <person name="McHardy A.C."/>
            <person name="Schulze-Lefert P."/>
            <person name="O'Connell R.J."/>
        </authorList>
    </citation>
    <scope>NUCLEOTIDE SEQUENCE [LARGE SCALE GENOMIC DNA]</scope>
    <source>
        <strain evidence="2 3">MAFF 238704</strain>
    </source>
</reference>
<evidence type="ECO:0000313" key="3">
    <source>
        <dbReference type="Proteomes" id="UP000076584"/>
    </source>
</evidence>
<gene>
    <name evidence="2" type="ORF">CI238_10911</name>
</gene>
<organism evidence="2 3">
    <name type="scientific">Colletotrichum incanum</name>
    <name type="common">Soybean anthracnose fungus</name>
    <dbReference type="NCBI Taxonomy" id="1573173"/>
    <lineage>
        <taxon>Eukaryota</taxon>
        <taxon>Fungi</taxon>
        <taxon>Dikarya</taxon>
        <taxon>Ascomycota</taxon>
        <taxon>Pezizomycotina</taxon>
        <taxon>Sordariomycetes</taxon>
        <taxon>Hypocreomycetidae</taxon>
        <taxon>Glomerellales</taxon>
        <taxon>Glomerellaceae</taxon>
        <taxon>Colletotrichum</taxon>
        <taxon>Colletotrichum spaethianum species complex</taxon>
    </lineage>
</organism>
<proteinExistence type="predicted"/>
<dbReference type="Proteomes" id="UP000076584">
    <property type="component" value="Unassembled WGS sequence"/>
</dbReference>
<evidence type="ECO:0000256" key="1">
    <source>
        <dbReference type="SAM" id="MobiDB-lite"/>
    </source>
</evidence>
<accession>A0A167B6W5</accession>
<feature type="region of interest" description="Disordered" evidence="1">
    <location>
        <begin position="133"/>
        <end position="164"/>
    </location>
</feature>
<comment type="caution">
    <text evidence="2">The sequence shown here is derived from an EMBL/GenBank/DDBJ whole genome shotgun (WGS) entry which is preliminary data.</text>
</comment>
<protein>
    <submittedName>
        <fullName evidence="2">Uncharacterized protein</fullName>
    </submittedName>
</protein>
<sequence length="164" mass="18553">MNILRRTFNDYPILSSKPFDQLNRFYYRLFQDIERSSGLSTLLTYLTSPSIEALQPDFRSKSVQQINMSHQVFKTESQTSLIRHDTTDSTQNAAAQKKKQQSLFQRLQSKKRAEISEEDLLKYTGMTKDGLAEWTKDRPGVGKNKGVEGAVGPPQAVSIVGSGY</sequence>
<dbReference type="AlphaFoldDB" id="A0A167B6W5"/>
<dbReference type="EMBL" id="LFIW01001784">
    <property type="protein sequence ID" value="KZL80962.1"/>
    <property type="molecule type" value="Genomic_DNA"/>
</dbReference>